<dbReference type="InterPro" id="IPR013783">
    <property type="entry name" value="Ig-like_fold"/>
</dbReference>
<comment type="caution">
    <text evidence="8">The sequence shown here is derived from an EMBL/GenBank/DDBJ whole genome shotgun (WGS) entry which is preliminary data.</text>
</comment>
<keyword evidence="4 5" id="KW-0720">Serine protease</keyword>
<dbReference type="AlphaFoldDB" id="A0A9D2DCI1"/>
<dbReference type="InterPro" id="IPR051048">
    <property type="entry name" value="Peptidase_S8/S53_subtilisin"/>
</dbReference>
<reference evidence="8" key="2">
    <citation type="submission" date="2021-04" db="EMBL/GenBank/DDBJ databases">
        <authorList>
            <person name="Gilroy R."/>
        </authorList>
    </citation>
    <scope>NUCLEOTIDE SEQUENCE</scope>
    <source>
        <strain evidence="8">ChiHjej11B10-19426</strain>
    </source>
</reference>
<dbReference type="Proteomes" id="UP000824014">
    <property type="component" value="Unassembled WGS sequence"/>
</dbReference>
<name>A0A9D2DCI1_9BACT</name>
<dbReference type="PROSITE" id="PS00137">
    <property type="entry name" value="SUBTILASE_HIS"/>
    <property type="match status" value="1"/>
</dbReference>
<dbReference type="InterPro" id="IPR023828">
    <property type="entry name" value="Peptidase_S8_Ser-AS"/>
</dbReference>
<feature type="active site" description="Charge relay system" evidence="5">
    <location>
        <position position="281"/>
    </location>
</feature>
<dbReference type="EMBL" id="DXCC01000004">
    <property type="protein sequence ID" value="HIZ14501.1"/>
    <property type="molecule type" value="Genomic_DNA"/>
</dbReference>
<evidence type="ECO:0000256" key="3">
    <source>
        <dbReference type="ARBA" id="ARBA00022801"/>
    </source>
</evidence>
<proteinExistence type="inferred from homology"/>
<sequence>MKRYFVLLLAAAGLFASCVREDAEQGIPSQGGNTDQYSDSDVLAGWVRIKMTEEATPLRVGVFTRGELGSGDPELDRLAAELGASEVRRVFPSDPRFEARHRRYGLHLWYDVKFDDSVPVSRAASDFASLPEISNVEPIYTVQLVDEPRYLLPSQMKAASEETTGGEWAGNQREMPFNDPQLKYQWHYDNDGTLPNSLPGADVGLFSVWNDPEMKAGDPSVIVAIMDMGVEATHEDLADNMWVNMGEIPGNGIDDDGNGYIDDVYGYDFYNRTGDITPGSHGTHVAGTVAAVNNNGIGVCGVAGGSGKGDGVRLMTCPLYSSDGGGDNTVAPNAYVYAADNGAVISQNSWEYSAPTITSAPQSLLDAFQYFIDNAGTDADGNQTGPMKGGILVFATGNEYSTAIGIPSNEECVIAVTAMMANYRRALYSNIGPGADLFAPGGSGAQDVDFGTQGKVLSTGWDGDTFVPNSYCWKNGTSMACPHVSGVAALIVANYGGPGFTEADLKDMLLRSYITVDGYQTSAFVTEGLGNGLVRTDMMNLTDPKAAPGQPGSVSASTQEGVEQTLFLSIADVPADATPRQLPVASFRVSYAPADGSGEVREVIVPNYFSVGESLEAEINGLAHETTYRFEVVAVDRFGNVSQAVNCEGTTIEHANRSPQLAKPLEPMTLPENGSFEGRLDLSEYFTDPDLPNDKLTFSAESEDPSIAEVTVEENILVVSARMEGSVIVSITATDLAGAAFSRNMRVNVKETPVTPPGPDEGGDGDQEDTTTLGAGLTLYPNPVETTVTVGVAGANGNSARMRIYDGAARLVLEVANVVFDRGTGEQKDRLVYDLTALAPGAYTMTLQLDNGQEYHRSFMKR</sequence>
<feature type="region of interest" description="Disordered" evidence="6">
    <location>
        <begin position="750"/>
        <end position="771"/>
    </location>
</feature>
<dbReference type="PROSITE" id="PS50853">
    <property type="entry name" value="FN3"/>
    <property type="match status" value="1"/>
</dbReference>
<feature type="active site" description="Charge relay system" evidence="5">
    <location>
        <position position="478"/>
    </location>
</feature>
<reference evidence="8" key="1">
    <citation type="journal article" date="2021" name="PeerJ">
        <title>Extensive microbial diversity within the chicken gut microbiome revealed by metagenomics and culture.</title>
        <authorList>
            <person name="Gilroy R."/>
            <person name="Ravi A."/>
            <person name="Getino M."/>
            <person name="Pursley I."/>
            <person name="Horton D.L."/>
            <person name="Alikhan N.F."/>
            <person name="Baker D."/>
            <person name="Gharbi K."/>
            <person name="Hall N."/>
            <person name="Watson M."/>
            <person name="Adriaenssens E.M."/>
            <person name="Foster-Nyarko E."/>
            <person name="Jarju S."/>
            <person name="Secka A."/>
            <person name="Antonio M."/>
            <person name="Oren A."/>
            <person name="Chaudhuri R.R."/>
            <person name="La Ragione R."/>
            <person name="Hildebrand F."/>
            <person name="Pallen M.J."/>
        </authorList>
    </citation>
    <scope>NUCLEOTIDE SEQUENCE</scope>
    <source>
        <strain evidence="8">ChiHjej11B10-19426</strain>
    </source>
</reference>
<accession>A0A9D2DCI1</accession>
<dbReference type="InterPro" id="IPR036852">
    <property type="entry name" value="Peptidase_S8/S53_dom_sf"/>
</dbReference>
<evidence type="ECO:0000313" key="9">
    <source>
        <dbReference type="Proteomes" id="UP000824014"/>
    </source>
</evidence>
<dbReference type="InterPro" id="IPR036116">
    <property type="entry name" value="FN3_sf"/>
</dbReference>
<feature type="active site" description="Charge relay system" evidence="5">
    <location>
        <position position="227"/>
    </location>
</feature>
<dbReference type="PANTHER" id="PTHR43399">
    <property type="entry name" value="SUBTILISIN-RELATED"/>
    <property type="match status" value="1"/>
</dbReference>
<feature type="domain" description="Fibronectin type-III" evidence="7">
    <location>
        <begin position="547"/>
        <end position="655"/>
    </location>
</feature>
<evidence type="ECO:0000256" key="1">
    <source>
        <dbReference type="ARBA" id="ARBA00011073"/>
    </source>
</evidence>
<protein>
    <submittedName>
        <fullName evidence="8">S8 family serine peptidase</fullName>
    </submittedName>
</protein>
<dbReference type="PROSITE" id="PS51892">
    <property type="entry name" value="SUBTILASE"/>
    <property type="match status" value="1"/>
</dbReference>
<evidence type="ECO:0000256" key="5">
    <source>
        <dbReference type="PROSITE-ProRule" id="PRU01240"/>
    </source>
</evidence>
<dbReference type="InterPro" id="IPR015500">
    <property type="entry name" value="Peptidase_S8_subtilisin-rel"/>
</dbReference>
<dbReference type="Gene3D" id="3.40.50.200">
    <property type="entry name" value="Peptidase S8/S53 domain"/>
    <property type="match status" value="1"/>
</dbReference>
<dbReference type="PANTHER" id="PTHR43399:SF4">
    <property type="entry name" value="CELL WALL-ASSOCIATED PROTEASE"/>
    <property type="match status" value="1"/>
</dbReference>
<evidence type="ECO:0000313" key="8">
    <source>
        <dbReference type="EMBL" id="HIZ14501.1"/>
    </source>
</evidence>
<organism evidence="8 9">
    <name type="scientific">Candidatus Tidjanibacter faecipullorum</name>
    <dbReference type="NCBI Taxonomy" id="2838766"/>
    <lineage>
        <taxon>Bacteria</taxon>
        <taxon>Pseudomonadati</taxon>
        <taxon>Bacteroidota</taxon>
        <taxon>Bacteroidia</taxon>
        <taxon>Bacteroidales</taxon>
        <taxon>Rikenellaceae</taxon>
        <taxon>Tidjanibacter</taxon>
    </lineage>
</organism>
<comment type="similarity">
    <text evidence="1 5">Belongs to the peptidase S8 family.</text>
</comment>
<dbReference type="Gene3D" id="2.60.40.10">
    <property type="entry name" value="Immunoglobulins"/>
    <property type="match status" value="1"/>
</dbReference>
<dbReference type="InterPro" id="IPR022398">
    <property type="entry name" value="Peptidase_S8_His-AS"/>
</dbReference>
<dbReference type="InterPro" id="IPR000209">
    <property type="entry name" value="Peptidase_S8/S53_dom"/>
</dbReference>
<dbReference type="Pfam" id="PF00082">
    <property type="entry name" value="Peptidase_S8"/>
    <property type="match status" value="1"/>
</dbReference>
<evidence type="ECO:0000259" key="7">
    <source>
        <dbReference type="PROSITE" id="PS50853"/>
    </source>
</evidence>
<evidence type="ECO:0000256" key="2">
    <source>
        <dbReference type="ARBA" id="ARBA00022670"/>
    </source>
</evidence>
<dbReference type="InterPro" id="IPR003961">
    <property type="entry name" value="FN3_dom"/>
</dbReference>
<keyword evidence="2 5" id="KW-0645">Protease</keyword>
<dbReference type="GO" id="GO:0004252">
    <property type="term" value="F:serine-type endopeptidase activity"/>
    <property type="evidence" value="ECO:0007669"/>
    <property type="project" value="UniProtKB-UniRule"/>
</dbReference>
<evidence type="ECO:0000256" key="4">
    <source>
        <dbReference type="ARBA" id="ARBA00022825"/>
    </source>
</evidence>
<dbReference type="SUPFAM" id="SSF52743">
    <property type="entry name" value="Subtilisin-like"/>
    <property type="match status" value="1"/>
</dbReference>
<dbReference type="PRINTS" id="PR00723">
    <property type="entry name" value="SUBTILISIN"/>
</dbReference>
<dbReference type="PROSITE" id="PS00138">
    <property type="entry name" value="SUBTILASE_SER"/>
    <property type="match status" value="1"/>
</dbReference>
<gene>
    <name evidence="8" type="ORF">H9816_01100</name>
</gene>
<dbReference type="SUPFAM" id="SSF49265">
    <property type="entry name" value="Fibronectin type III"/>
    <property type="match status" value="1"/>
</dbReference>
<keyword evidence="3 5" id="KW-0378">Hydrolase</keyword>
<evidence type="ECO:0000256" key="6">
    <source>
        <dbReference type="SAM" id="MobiDB-lite"/>
    </source>
</evidence>
<dbReference type="PROSITE" id="PS51257">
    <property type="entry name" value="PROKAR_LIPOPROTEIN"/>
    <property type="match status" value="1"/>
</dbReference>
<dbReference type="GO" id="GO:0006508">
    <property type="term" value="P:proteolysis"/>
    <property type="evidence" value="ECO:0007669"/>
    <property type="project" value="UniProtKB-KW"/>
</dbReference>